<dbReference type="AlphaFoldDB" id="A0A1H1J7X5"/>
<accession>A0A1H1J7X5</accession>
<organism evidence="1 2">
    <name type="scientific">Paraburkholderia tuberum</name>
    <dbReference type="NCBI Taxonomy" id="157910"/>
    <lineage>
        <taxon>Bacteria</taxon>
        <taxon>Pseudomonadati</taxon>
        <taxon>Pseudomonadota</taxon>
        <taxon>Betaproteobacteria</taxon>
        <taxon>Burkholderiales</taxon>
        <taxon>Burkholderiaceae</taxon>
        <taxon>Paraburkholderia</taxon>
    </lineage>
</organism>
<dbReference type="EMBL" id="FNKX01000002">
    <property type="protein sequence ID" value="SDR46075.1"/>
    <property type="molecule type" value="Genomic_DNA"/>
</dbReference>
<evidence type="ECO:0000313" key="1">
    <source>
        <dbReference type="EMBL" id="SDR46075.1"/>
    </source>
</evidence>
<sequence>MALLPLNDEADCLADQHENRVGFPSVTTTQSRSPLPRERFSPLADRGLTTVSVRRRHPWRPIGKKFAKQRDRTSRRTLRRNVQFASIPDLLRRLRDGPGHNEQAYVRSSAWRSATRHRMLWSLAWVDAIRQIQGASCAPSINEALHNCPTTVTANRSEFPSSARPGLTKAMRQSQPIEFLSWR</sequence>
<proteinExistence type="predicted"/>
<gene>
    <name evidence="1" type="ORF">SAMN05445850_4339</name>
</gene>
<evidence type="ECO:0000313" key="2">
    <source>
        <dbReference type="Proteomes" id="UP000199365"/>
    </source>
</evidence>
<dbReference type="STRING" id="157910.SAMN05445850_4339"/>
<dbReference type="Proteomes" id="UP000199365">
    <property type="component" value="Unassembled WGS sequence"/>
</dbReference>
<name>A0A1H1J7X5_9BURK</name>
<reference evidence="2" key="1">
    <citation type="submission" date="2016-10" db="EMBL/GenBank/DDBJ databases">
        <authorList>
            <person name="Varghese N."/>
            <person name="Submissions S."/>
        </authorList>
    </citation>
    <scope>NUCLEOTIDE SEQUENCE [LARGE SCALE GENOMIC DNA]</scope>
    <source>
        <strain evidence="2">DUS833</strain>
    </source>
</reference>
<protein>
    <submittedName>
        <fullName evidence="1">Uncharacterized protein</fullName>
    </submittedName>
</protein>
<keyword evidence="2" id="KW-1185">Reference proteome</keyword>